<feature type="region of interest" description="Disordered" evidence="1">
    <location>
        <begin position="553"/>
        <end position="709"/>
    </location>
</feature>
<keyword evidence="4" id="KW-1185">Reference proteome</keyword>
<feature type="compositionally biased region" description="Basic and acidic residues" evidence="1">
    <location>
        <begin position="400"/>
        <end position="412"/>
    </location>
</feature>
<organism evidence="3 4">
    <name type="scientific">Puccinia triticina</name>
    <dbReference type="NCBI Taxonomy" id="208348"/>
    <lineage>
        <taxon>Eukaryota</taxon>
        <taxon>Fungi</taxon>
        <taxon>Dikarya</taxon>
        <taxon>Basidiomycota</taxon>
        <taxon>Pucciniomycotina</taxon>
        <taxon>Pucciniomycetes</taxon>
        <taxon>Pucciniales</taxon>
        <taxon>Pucciniaceae</taxon>
        <taxon>Puccinia</taxon>
    </lineage>
</organism>
<dbReference type="RefSeq" id="XP_053020154.1">
    <property type="nucleotide sequence ID" value="XM_053168904.1"/>
</dbReference>
<keyword evidence="2" id="KW-0472">Membrane</keyword>
<feature type="region of interest" description="Disordered" evidence="1">
    <location>
        <begin position="339"/>
        <end position="361"/>
    </location>
</feature>
<evidence type="ECO:0000313" key="3">
    <source>
        <dbReference type="EMBL" id="WAQ84599.1"/>
    </source>
</evidence>
<keyword evidence="2" id="KW-1133">Transmembrane helix</keyword>
<sequence length="1279" mass="143931">MYSPKFLFQLSSTCVLLAISNPIKAPPPISDFRPGDIGSVAVAHDDNPSQINIEESECDGKTLGLGLSEFGPDLLDPHLEWRPTREVKADNPRAATLDSSYKGETRKSIGSSHLIPPDGPFPTRILDMPYYIPEALNRHDQRRNPEGSQYGVVLPAASATQNSDRRTAENKNYYQLFPITSPRFKTERNGNPSPSTQGPLVDIRSNVFVSVGPTPPKAPPIRIDNLHLDHSSLTSHVNKIPLSVLEKPTNHRGSNLPPPPGFQQSHPLPLSVLEKATNHRGSNLPPPPGFQQLHPLPFSSGKGSTISDGGLYDGQINFVPGLHGREAFTPAYAHGQGDLSLSSAISPPKHHFSGNMETQDLHNSRNLGFQSLDNSGPAKSGILHEKQNAMAAHSEDLRGDINGKEKNIDRNPGHSPFQTSTLVTSIRKTSVSPSTDSSRKDETPKASKLNFDDQPPRLSQKQAKAGNSIEPGPSAAAVPLPEAGDNRARPTLGDFLVVSAKNGKADILKANQRNGEQRLSKALEAKFGEAQRKEKASDTLLPDREMKKIIQNLQAERYSREKKGTETKSGKDTPAASEADQNAERQKRLAKQKEWEASSVGKDKMRRDKKAKAATGEHVAQDIRHNQNFPIVENEASKTLSRDESTQLDAQNSQGGSSGANRNGPQPILSSKDKVDRTRSATDENFKNTLQAQDTASLESAGPRTDESILDRSAWNQGQRYDNLSHLSAMPSCSRNLQKEQEVSGEEMEILRLIESKKKPRNPIKPTPTPPLYFKVNYAMEETILSEMYEEYKQTLNPINFKTKPTNSIMAPLEIKNFGLQPEIAKVFSELLAEELRHEDLVLTKPLQSSHLSASAFTEFSQLWGEETVLDWKNKSLDVSLMARLALILNLDCKKPHYGISPDASQLTALYERFRAANHTKESLKLSKVETSIRKLLGQAESNRRFAALLICLQEETYARNWRFWKKHLMGKKLIQKSDATRLENRLGVSTDATSNVNIPNGSRHYGMNVRFGKSDCSVTEMLVVICGADEAKRRLEFVEYLDKRIYRTRWWKSFDLEAARKKYGLNLHTIVQVGDSLQFVFKYFPRKYESWDWTEKNFVELKNFLQRVYARLSWMESSERAWLHTACGGLYQDRLWIISQLYHNRFLKTNMPARIAYELIWFDLGLNIGVMTKLATRPQGIDAIRDNRIATGLSRYPQSAVLIWLRSFHMERHQYTRMRWTPLGEVMAHHCAAFNYFGGFRKCFFIYVVMLMYGVLQILQRKFPFSFNDLEIMLRQGF</sequence>
<feature type="region of interest" description="Disordered" evidence="1">
    <location>
        <begin position="400"/>
        <end position="486"/>
    </location>
</feature>
<name>A0ABY7CH77_9BASI</name>
<keyword evidence="2" id="KW-0812">Transmembrane</keyword>
<feature type="compositionally biased region" description="Basic and acidic residues" evidence="1">
    <location>
        <begin position="437"/>
        <end position="455"/>
    </location>
</feature>
<feature type="compositionally biased region" description="Polar residues" evidence="1">
    <location>
        <begin position="687"/>
        <end position="698"/>
    </location>
</feature>
<evidence type="ECO:0000256" key="2">
    <source>
        <dbReference type="SAM" id="Phobius"/>
    </source>
</evidence>
<feature type="compositionally biased region" description="Polar residues" evidence="1">
    <location>
        <begin position="647"/>
        <end position="664"/>
    </location>
</feature>
<feature type="compositionally biased region" description="Basic and acidic residues" evidence="1">
    <location>
        <begin position="582"/>
        <end position="606"/>
    </location>
</feature>
<dbReference type="Proteomes" id="UP001164743">
    <property type="component" value="Chromosome 5A"/>
</dbReference>
<feature type="region of interest" description="Disordered" evidence="1">
    <location>
        <begin position="99"/>
        <end position="120"/>
    </location>
</feature>
<evidence type="ECO:0000313" key="4">
    <source>
        <dbReference type="Proteomes" id="UP001164743"/>
    </source>
</evidence>
<reference evidence="3" key="1">
    <citation type="submission" date="2022-10" db="EMBL/GenBank/DDBJ databases">
        <title>Puccinia triticina Genome sequencing and assembly.</title>
        <authorList>
            <person name="Li C."/>
        </authorList>
    </citation>
    <scope>NUCLEOTIDE SEQUENCE</scope>
    <source>
        <strain evidence="3">Pt15</strain>
    </source>
</reference>
<dbReference type="EMBL" id="CP110425">
    <property type="protein sequence ID" value="WAQ84599.1"/>
    <property type="molecule type" value="Genomic_DNA"/>
</dbReference>
<dbReference type="GeneID" id="77809799"/>
<feature type="transmembrane region" description="Helical" evidence="2">
    <location>
        <begin position="1237"/>
        <end position="1257"/>
    </location>
</feature>
<feature type="region of interest" description="Disordered" evidence="1">
    <location>
        <begin position="277"/>
        <end position="307"/>
    </location>
</feature>
<feature type="compositionally biased region" description="Basic and acidic residues" evidence="1">
    <location>
        <begin position="557"/>
        <end position="571"/>
    </location>
</feature>
<accession>A0ABY7CH77</accession>
<feature type="compositionally biased region" description="Basic and acidic residues" evidence="1">
    <location>
        <begin position="671"/>
        <end position="686"/>
    </location>
</feature>
<gene>
    <name evidence="3" type="ORF">PtA15_5A172</name>
</gene>
<proteinExistence type="predicted"/>
<protein>
    <submittedName>
        <fullName evidence="3">Uncharacterized protein</fullName>
    </submittedName>
</protein>
<feature type="compositionally biased region" description="Polar residues" evidence="1">
    <location>
        <begin position="416"/>
        <end position="436"/>
    </location>
</feature>
<evidence type="ECO:0000256" key="1">
    <source>
        <dbReference type="SAM" id="MobiDB-lite"/>
    </source>
</evidence>